<dbReference type="AlphaFoldDB" id="A0A2M7TGU3"/>
<protein>
    <submittedName>
        <fullName evidence="2">GDP-mannose 4,6-dehydratase</fullName>
    </submittedName>
</protein>
<feature type="non-terminal residue" evidence="2">
    <location>
        <position position="1"/>
    </location>
</feature>
<dbReference type="InterPro" id="IPR036291">
    <property type="entry name" value="NAD(P)-bd_dom_sf"/>
</dbReference>
<evidence type="ECO:0000313" key="2">
    <source>
        <dbReference type="EMBL" id="PIZ45250.1"/>
    </source>
</evidence>
<feature type="domain" description="NAD(P)-binding" evidence="1">
    <location>
        <begin position="16"/>
        <end position="60"/>
    </location>
</feature>
<dbReference type="Gene3D" id="3.90.25.10">
    <property type="entry name" value="UDP-galactose 4-epimerase, domain 1"/>
    <property type="match status" value="1"/>
</dbReference>
<reference evidence="3" key="1">
    <citation type="submission" date="2017-09" db="EMBL/GenBank/DDBJ databases">
        <title>Depth-based differentiation of microbial function through sediment-hosted aquifers and enrichment of novel symbionts in the deep terrestrial subsurface.</title>
        <authorList>
            <person name="Probst A.J."/>
            <person name="Ladd B."/>
            <person name="Jarett J.K."/>
            <person name="Geller-Mcgrath D.E."/>
            <person name="Sieber C.M.K."/>
            <person name="Emerson J.B."/>
            <person name="Anantharaman K."/>
            <person name="Thomas B.C."/>
            <person name="Malmstrom R."/>
            <person name="Stieglmeier M."/>
            <person name="Klingl A."/>
            <person name="Woyke T."/>
            <person name="Ryan C.M."/>
            <person name="Banfield J.F."/>
        </authorList>
    </citation>
    <scope>NUCLEOTIDE SEQUENCE [LARGE SCALE GENOMIC DNA]</scope>
</reference>
<name>A0A2M7TGU3_9BACT</name>
<dbReference type="Proteomes" id="UP000230553">
    <property type="component" value="Unassembled WGS sequence"/>
</dbReference>
<comment type="caution">
    <text evidence="2">The sequence shown here is derived from an EMBL/GenBank/DDBJ whole genome shotgun (WGS) entry which is preliminary data.</text>
</comment>
<organism evidence="2 3">
    <name type="scientific">Candidatus Wolfebacteria bacterium CG_4_10_14_0_2_um_filter_39_18</name>
    <dbReference type="NCBI Taxonomy" id="1975061"/>
    <lineage>
        <taxon>Bacteria</taxon>
        <taxon>Candidatus Wolfeibacteriota</taxon>
    </lineage>
</organism>
<dbReference type="EMBL" id="PFNM01000014">
    <property type="protein sequence ID" value="PIZ45250.1"/>
    <property type="molecule type" value="Genomic_DNA"/>
</dbReference>
<accession>A0A2M7TGU3</accession>
<sequence length="70" mass="8376">QDILEISFNYAGLDWQKYVEVDQNLKRSVDYVNLCADTTKIKNKLNWQPKMSFVKIIETMMAHDLKYFNQ</sequence>
<dbReference type="Gene3D" id="3.40.50.720">
    <property type="entry name" value="NAD(P)-binding Rossmann-like Domain"/>
    <property type="match status" value="1"/>
</dbReference>
<proteinExistence type="predicted"/>
<dbReference type="Pfam" id="PF16363">
    <property type="entry name" value="GDP_Man_Dehyd"/>
    <property type="match status" value="1"/>
</dbReference>
<dbReference type="InterPro" id="IPR016040">
    <property type="entry name" value="NAD(P)-bd_dom"/>
</dbReference>
<gene>
    <name evidence="2" type="ORF">COY31_00790</name>
</gene>
<dbReference type="SUPFAM" id="SSF51735">
    <property type="entry name" value="NAD(P)-binding Rossmann-fold domains"/>
    <property type="match status" value="1"/>
</dbReference>
<evidence type="ECO:0000313" key="3">
    <source>
        <dbReference type="Proteomes" id="UP000230553"/>
    </source>
</evidence>
<evidence type="ECO:0000259" key="1">
    <source>
        <dbReference type="Pfam" id="PF16363"/>
    </source>
</evidence>